<organism evidence="11 12">
    <name type="scientific">Haloplasma contractile SSD-17B</name>
    <dbReference type="NCBI Taxonomy" id="1033810"/>
    <lineage>
        <taxon>Bacteria</taxon>
        <taxon>Bacillati</taxon>
        <taxon>Mycoplasmatota</taxon>
        <taxon>Mollicutes</taxon>
        <taxon>Haloplasmatales</taxon>
        <taxon>Haloplasmataceae</taxon>
        <taxon>Haloplasma</taxon>
    </lineage>
</organism>
<dbReference type="UniPathway" id="UPA00053">
    <property type="reaction ID" value="UER00089"/>
</dbReference>
<feature type="binding site" evidence="9">
    <location>
        <position position="343"/>
    </location>
    <ligand>
        <name>3-phosphoshikimate</name>
        <dbReference type="ChEBI" id="CHEBI:145989"/>
    </ligand>
</feature>
<evidence type="ECO:0000256" key="5">
    <source>
        <dbReference type="ARBA" id="ARBA00022605"/>
    </source>
</evidence>
<evidence type="ECO:0000256" key="7">
    <source>
        <dbReference type="ARBA" id="ARBA00023141"/>
    </source>
</evidence>
<name>U2E940_9MOLU</name>
<dbReference type="STRING" id="1033810.HLPCO_002359"/>
<feature type="binding site" evidence="9">
    <location>
        <position position="26"/>
    </location>
    <ligand>
        <name>3-phosphoshikimate</name>
        <dbReference type="ChEBI" id="CHEBI:145989"/>
    </ligand>
</feature>
<evidence type="ECO:0000256" key="4">
    <source>
        <dbReference type="ARBA" id="ARBA00022490"/>
    </source>
</evidence>
<dbReference type="FunFam" id="3.65.10.10:FF:000006">
    <property type="entry name" value="3-phosphoshikimate 1-carboxyvinyltransferase"/>
    <property type="match status" value="1"/>
</dbReference>
<dbReference type="SUPFAM" id="SSF55205">
    <property type="entry name" value="EPT/RTPC-like"/>
    <property type="match status" value="1"/>
</dbReference>
<feature type="binding site" evidence="9">
    <location>
        <position position="22"/>
    </location>
    <ligand>
        <name>3-phosphoshikimate</name>
        <dbReference type="ChEBI" id="CHEBI:145989"/>
    </ligand>
</feature>
<dbReference type="Pfam" id="PF00275">
    <property type="entry name" value="EPSP_synthase"/>
    <property type="match status" value="1"/>
</dbReference>
<keyword evidence="5 9" id="KW-0028">Amino-acid biosynthesis</keyword>
<dbReference type="InterPro" id="IPR006264">
    <property type="entry name" value="EPSP_synthase"/>
</dbReference>
<dbReference type="InParanoid" id="U2E940"/>
<dbReference type="GO" id="GO:0005737">
    <property type="term" value="C:cytoplasm"/>
    <property type="evidence" value="ECO:0007669"/>
    <property type="project" value="UniProtKB-SubCell"/>
</dbReference>
<dbReference type="EMBL" id="AFNU02000009">
    <property type="protein sequence ID" value="ERJ11658.1"/>
    <property type="molecule type" value="Genomic_DNA"/>
</dbReference>
<feature type="binding site" evidence="9">
    <location>
        <position position="21"/>
    </location>
    <ligand>
        <name>3-phosphoshikimate</name>
        <dbReference type="ChEBI" id="CHEBI:145989"/>
    </ligand>
</feature>
<evidence type="ECO:0000313" key="12">
    <source>
        <dbReference type="Proteomes" id="UP000005707"/>
    </source>
</evidence>
<comment type="catalytic activity">
    <reaction evidence="8">
        <text>3-phosphoshikimate + phosphoenolpyruvate = 5-O-(1-carboxyvinyl)-3-phosphoshikimate + phosphate</text>
        <dbReference type="Rhea" id="RHEA:21256"/>
        <dbReference type="ChEBI" id="CHEBI:43474"/>
        <dbReference type="ChEBI" id="CHEBI:57701"/>
        <dbReference type="ChEBI" id="CHEBI:58702"/>
        <dbReference type="ChEBI" id="CHEBI:145989"/>
        <dbReference type="EC" id="2.5.1.19"/>
    </reaction>
    <physiologicalReaction direction="left-to-right" evidence="8">
        <dbReference type="Rhea" id="RHEA:21257"/>
    </physiologicalReaction>
</comment>
<evidence type="ECO:0000313" key="11">
    <source>
        <dbReference type="EMBL" id="ERJ11658.1"/>
    </source>
</evidence>
<dbReference type="InterPro" id="IPR036968">
    <property type="entry name" value="Enolpyruvate_Tfrase_sf"/>
</dbReference>
<dbReference type="GO" id="GO:0009073">
    <property type="term" value="P:aromatic amino acid family biosynthetic process"/>
    <property type="evidence" value="ECO:0007669"/>
    <property type="project" value="UniProtKB-KW"/>
</dbReference>
<keyword evidence="4 9" id="KW-0963">Cytoplasm</keyword>
<feature type="binding site" evidence="9">
    <location>
        <position position="123"/>
    </location>
    <ligand>
        <name>phosphoenolpyruvate</name>
        <dbReference type="ChEBI" id="CHEBI:58702"/>
    </ligand>
</feature>
<comment type="subcellular location">
    <subcellularLocation>
        <location evidence="9">Cytoplasm</location>
    </subcellularLocation>
</comment>
<dbReference type="HAMAP" id="MF_00210">
    <property type="entry name" value="EPSP_synth"/>
    <property type="match status" value="1"/>
</dbReference>
<feature type="binding site" evidence="9">
    <location>
        <position position="347"/>
    </location>
    <ligand>
        <name>phosphoenolpyruvate</name>
        <dbReference type="ChEBI" id="CHEBI:58702"/>
    </ligand>
</feature>
<dbReference type="Proteomes" id="UP000005707">
    <property type="component" value="Unassembled WGS sequence"/>
</dbReference>
<dbReference type="eggNOG" id="COG0128">
    <property type="taxonomic scope" value="Bacteria"/>
</dbReference>
<evidence type="ECO:0000256" key="6">
    <source>
        <dbReference type="ARBA" id="ARBA00022679"/>
    </source>
</evidence>
<feature type="binding site" evidence="9">
    <location>
        <position position="316"/>
    </location>
    <ligand>
        <name>3-phosphoshikimate</name>
        <dbReference type="ChEBI" id="CHEBI:145989"/>
    </ligand>
</feature>
<dbReference type="GO" id="GO:0008652">
    <property type="term" value="P:amino acid biosynthetic process"/>
    <property type="evidence" value="ECO:0007669"/>
    <property type="project" value="UniProtKB-KW"/>
</dbReference>
<evidence type="ECO:0000259" key="10">
    <source>
        <dbReference type="Pfam" id="PF00275"/>
    </source>
</evidence>
<dbReference type="GO" id="GO:0009423">
    <property type="term" value="P:chorismate biosynthetic process"/>
    <property type="evidence" value="ECO:0007669"/>
    <property type="project" value="UniProtKB-UniRule"/>
</dbReference>
<dbReference type="PROSITE" id="PS00885">
    <property type="entry name" value="EPSP_SYNTHASE_2"/>
    <property type="match status" value="1"/>
</dbReference>
<accession>U2E940</accession>
<dbReference type="PANTHER" id="PTHR21090">
    <property type="entry name" value="AROM/DEHYDROQUINATE SYNTHASE"/>
    <property type="match status" value="1"/>
</dbReference>
<comment type="pathway">
    <text evidence="2 9">Metabolic intermediate biosynthesis; chorismate biosynthesis; chorismate from D-erythrose 4-phosphate and phosphoenolpyruvate: step 6/7.</text>
</comment>
<reference evidence="11 12" key="2">
    <citation type="journal article" date="2013" name="PLoS ONE">
        <title>INDIGO - INtegrated Data Warehouse of MIcrobial GenOmes with Examples from the Red Sea Extremophiles.</title>
        <authorList>
            <person name="Alam I."/>
            <person name="Antunes A."/>
            <person name="Kamau A.A."/>
            <person name="Ba Alawi W."/>
            <person name="Kalkatawi M."/>
            <person name="Stingl U."/>
            <person name="Bajic V.B."/>
        </authorList>
    </citation>
    <scope>NUCLEOTIDE SEQUENCE [LARGE SCALE GENOMIC DNA]</scope>
    <source>
        <strain evidence="11 12">SSD-17B</strain>
    </source>
</reference>
<evidence type="ECO:0000256" key="9">
    <source>
        <dbReference type="HAMAP-Rule" id="MF_00210"/>
    </source>
</evidence>
<gene>
    <name evidence="11" type="primary">aroE</name>
    <name evidence="9" type="synonym">aroA</name>
    <name evidence="11" type="ORF">HLPCO_002359</name>
</gene>
<comment type="subunit">
    <text evidence="9">Monomer.</text>
</comment>
<proteinExistence type="inferred from homology"/>
<dbReference type="PIRSF" id="PIRSF000505">
    <property type="entry name" value="EPSPS"/>
    <property type="match status" value="1"/>
</dbReference>
<dbReference type="NCBIfam" id="TIGR01356">
    <property type="entry name" value="aroA"/>
    <property type="match status" value="1"/>
</dbReference>
<dbReference type="GO" id="GO:0003866">
    <property type="term" value="F:3-phosphoshikimate 1-carboxyvinyltransferase activity"/>
    <property type="evidence" value="ECO:0007669"/>
    <property type="project" value="UniProtKB-UniRule"/>
</dbReference>
<keyword evidence="7 9" id="KW-0057">Aromatic amino acid biosynthesis</keyword>
<reference evidence="11 12" key="1">
    <citation type="journal article" date="2011" name="J. Bacteriol.">
        <title>Genome sequence of Haloplasma contractile, an unusual contractile bacterium from a deep-sea anoxic brine lake.</title>
        <authorList>
            <person name="Antunes A."/>
            <person name="Alam I."/>
            <person name="El Dorry H."/>
            <person name="Siam R."/>
            <person name="Robertson A."/>
            <person name="Bajic V.B."/>
            <person name="Stingl U."/>
        </authorList>
    </citation>
    <scope>NUCLEOTIDE SEQUENCE [LARGE SCALE GENOMIC DNA]</scope>
    <source>
        <strain evidence="11 12">SSD-17B</strain>
    </source>
</reference>
<dbReference type="CDD" id="cd01556">
    <property type="entry name" value="EPSP_synthase"/>
    <property type="match status" value="1"/>
</dbReference>
<protein>
    <recommendedName>
        <fullName evidence="9">3-phosphoshikimate 1-carboxyvinyltransferase</fullName>
        <ecNumber evidence="9">2.5.1.19</ecNumber>
    </recommendedName>
    <alternativeName>
        <fullName evidence="9">5-enolpyruvylshikimate-3-phosphate synthase</fullName>
        <shortName evidence="9">EPSP synthase</shortName>
        <shortName evidence="9">EPSPS</shortName>
    </alternativeName>
</protein>
<comment type="similarity">
    <text evidence="3 9">Belongs to the EPSP synthase family.</text>
</comment>
<dbReference type="RefSeq" id="WP_008825403.1">
    <property type="nucleotide sequence ID" value="NZ_AFNU02000009.1"/>
</dbReference>
<dbReference type="PANTHER" id="PTHR21090:SF5">
    <property type="entry name" value="PENTAFUNCTIONAL AROM POLYPEPTIDE"/>
    <property type="match status" value="1"/>
</dbReference>
<dbReference type="InterPro" id="IPR023193">
    <property type="entry name" value="EPSP_synthase_CS"/>
</dbReference>
<dbReference type="EC" id="2.5.1.19" evidence="9"/>
<dbReference type="AlphaFoldDB" id="U2E940"/>
<dbReference type="OrthoDB" id="9809920at2"/>
<comment type="caution">
    <text evidence="9">Lacks conserved residue(s) required for the propagation of feature annotation.</text>
</comment>
<evidence type="ECO:0000256" key="1">
    <source>
        <dbReference type="ARBA" id="ARBA00002174"/>
    </source>
</evidence>
<dbReference type="Gene3D" id="3.65.10.10">
    <property type="entry name" value="Enolpyruvate transferase domain"/>
    <property type="match status" value="2"/>
</dbReference>
<comment type="caution">
    <text evidence="11">The sequence shown here is derived from an EMBL/GenBank/DDBJ whole genome shotgun (WGS) entry which is preliminary data.</text>
</comment>
<dbReference type="InterPro" id="IPR001986">
    <property type="entry name" value="Enolpyruvate_Tfrase_dom"/>
</dbReference>
<feature type="binding site" evidence="9">
    <location>
        <position position="390"/>
    </location>
    <ligand>
        <name>phosphoenolpyruvate</name>
        <dbReference type="ChEBI" id="CHEBI:58702"/>
    </ligand>
</feature>
<dbReference type="FunCoup" id="U2E940">
    <property type="interactions" value="284"/>
</dbReference>
<evidence type="ECO:0000256" key="2">
    <source>
        <dbReference type="ARBA" id="ARBA00004811"/>
    </source>
</evidence>
<dbReference type="InterPro" id="IPR013792">
    <property type="entry name" value="RNA3'P_cycl/enolpyr_Trfase_a/b"/>
</dbReference>
<feature type="binding site" evidence="9">
    <location>
        <position position="21"/>
    </location>
    <ligand>
        <name>phosphoenolpyruvate</name>
        <dbReference type="ChEBI" id="CHEBI:58702"/>
    </ligand>
</feature>
<evidence type="ECO:0000256" key="3">
    <source>
        <dbReference type="ARBA" id="ARBA00009948"/>
    </source>
</evidence>
<comment type="function">
    <text evidence="1 9">Catalyzes the transfer of the enolpyruvyl moiety of phosphoenolpyruvate (PEP) to the 5-hydroxyl of shikimate-3-phosphate (S3P) to produce enolpyruvyl shikimate-3-phosphate and inorganic phosphate.</text>
</comment>
<feature type="binding site" evidence="9">
    <location>
        <position position="169"/>
    </location>
    <ligand>
        <name>phosphoenolpyruvate</name>
        <dbReference type="ChEBI" id="CHEBI:58702"/>
    </ligand>
</feature>
<feature type="domain" description="Enolpyruvate transferase" evidence="10">
    <location>
        <begin position="10"/>
        <end position="424"/>
    </location>
</feature>
<sequence>MVVKKGNGIQLKGELNVPGDKSISHRSIIFGSLANGTTRVRGLLESQDCLNTVNAFQLMGVNIQKEHDKDTYLIEGVGVNGLKEPKKLINCGNSGTTMRLLTGLLASLDFYSVLYGDESLSNRPMKRVIEPLQEMGANIWCRNKQLAPISIKGKVLKGINYSLPVASAQVKSALLLAGLNVEEEIKIIQPKQSRNHTEIMLKKFGVNLVDDVNTISLPGGKKNLHAQNIVIPGDISSASFFIAAALLIPNSEIKIKNVGINDTRSGIIDVINKMGGTIEFDHIRNAEYEKVADLTIKYQNLKSTVIEGDLIPRLIDELPIVALIASQAEGTTIIRNAAELRVKESDRIKTIVQELGKLGADIEELPDGMVISGPCNLKGGVNVSSHGDHRIAMTLRIANLISSEDVVIDDLECIKTSFPEFNQILSSIIQY</sequence>
<keyword evidence="12" id="KW-1185">Reference proteome</keyword>
<dbReference type="FunFam" id="3.65.10.10:FF:000005">
    <property type="entry name" value="3-phosphoshikimate 1-carboxyvinyltransferase"/>
    <property type="match status" value="1"/>
</dbReference>
<feature type="active site" description="Proton acceptor" evidence="9">
    <location>
        <position position="316"/>
    </location>
</feature>
<keyword evidence="6 9" id="KW-0808">Transferase</keyword>
<feature type="binding site" evidence="9">
    <location>
        <position position="169"/>
    </location>
    <ligand>
        <name>3-phosphoshikimate</name>
        <dbReference type="ChEBI" id="CHEBI:145989"/>
    </ligand>
</feature>
<dbReference type="PROSITE" id="PS00104">
    <property type="entry name" value="EPSP_SYNTHASE_1"/>
    <property type="match status" value="1"/>
</dbReference>
<evidence type="ECO:0000256" key="8">
    <source>
        <dbReference type="ARBA" id="ARBA00044633"/>
    </source>
</evidence>
<feature type="binding site" evidence="9">
    <location>
        <position position="167"/>
    </location>
    <ligand>
        <name>3-phosphoshikimate</name>
        <dbReference type="ChEBI" id="CHEBI:145989"/>
    </ligand>
</feature>
<feature type="binding site" evidence="9">
    <location>
        <position position="95"/>
    </location>
    <ligand>
        <name>phosphoenolpyruvate</name>
        <dbReference type="ChEBI" id="CHEBI:58702"/>
    </ligand>
</feature>